<dbReference type="EMBL" id="HF951689">
    <property type="protein sequence ID" value="CCW35136.1"/>
    <property type="molecule type" value="Genomic_DNA"/>
</dbReference>
<keyword evidence="1" id="KW-0548">Nucleotidyltransferase</keyword>
<dbReference type="RefSeq" id="WP_016482677.1">
    <property type="nucleotide sequence ID" value="NC_021487.1"/>
</dbReference>
<dbReference type="Proteomes" id="UP000014227">
    <property type="component" value="Chromosome I"/>
</dbReference>
<evidence type="ECO:0000313" key="2">
    <source>
        <dbReference type="Proteomes" id="UP000014227"/>
    </source>
</evidence>
<dbReference type="Gene3D" id="3.40.50.300">
    <property type="entry name" value="P-loop containing nucleotide triphosphate hydrolases"/>
    <property type="match status" value="1"/>
</dbReference>
<keyword evidence="1" id="KW-0808">Transferase</keyword>
<proteinExistence type="predicted"/>
<dbReference type="InterPro" id="IPR027417">
    <property type="entry name" value="P-loop_NTPase"/>
</dbReference>
<dbReference type="AlphaFoldDB" id="S0EXV9"/>
<accession>S0EXV9</accession>
<dbReference type="KEGG" id="ccz:CCALI_01318"/>
<dbReference type="OrthoDB" id="9811073at2"/>
<dbReference type="InParanoid" id="S0EXV9"/>
<organism evidence="1 2">
    <name type="scientific">Chthonomonas calidirosea (strain DSM 23976 / ICMP 18418 / T49)</name>
    <dbReference type="NCBI Taxonomy" id="1303518"/>
    <lineage>
        <taxon>Bacteria</taxon>
        <taxon>Bacillati</taxon>
        <taxon>Armatimonadota</taxon>
        <taxon>Chthonomonadia</taxon>
        <taxon>Chthonomonadales</taxon>
        <taxon>Chthonomonadaceae</taxon>
        <taxon>Chthonomonas</taxon>
    </lineage>
</organism>
<dbReference type="GO" id="GO:0006261">
    <property type="term" value="P:DNA-templated DNA replication"/>
    <property type="evidence" value="ECO:0007669"/>
    <property type="project" value="TreeGrafter"/>
</dbReference>
<dbReference type="PANTHER" id="PTHR11669">
    <property type="entry name" value="REPLICATION FACTOR C / DNA POLYMERASE III GAMMA-TAU SUBUNIT"/>
    <property type="match status" value="1"/>
</dbReference>
<dbReference type="HOGENOM" id="CLU_006229_4_0_0"/>
<dbReference type="eggNOG" id="COG2812">
    <property type="taxonomic scope" value="Bacteria"/>
</dbReference>
<dbReference type="EC" id="2.7.7.7" evidence="1"/>
<reference evidence="2" key="1">
    <citation type="submission" date="2013-03" db="EMBL/GenBank/DDBJ databases">
        <title>Genome sequence of Chthonomonas calidirosea, the first sequenced genome from the Armatimonadetes phylum (formally candidate division OP10).</title>
        <authorList>
            <person name="Lee K.C.Y."/>
            <person name="Morgan X.C."/>
            <person name="Dunfield P.F."/>
            <person name="Tamas I."/>
            <person name="Houghton K.M."/>
            <person name="Vyssotski M."/>
            <person name="Ryan J.L.J."/>
            <person name="Lagutin K."/>
            <person name="McDonald I.R."/>
            <person name="Stott M.B."/>
        </authorList>
    </citation>
    <scope>NUCLEOTIDE SEQUENCE [LARGE SCALE GENOMIC DNA]</scope>
    <source>
        <strain evidence="2">DSM 23976 / ICMP 18418 / T49</strain>
    </source>
</reference>
<dbReference type="InterPro" id="IPR050238">
    <property type="entry name" value="DNA_Rep/Repair_Clamp_Loader"/>
</dbReference>
<evidence type="ECO:0000313" key="1">
    <source>
        <dbReference type="EMBL" id="CCW35136.1"/>
    </source>
</evidence>
<dbReference type="STRING" id="454171.CP488_02777"/>
<gene>
    <name evidence="1" type="ORF">CCALI_01318</name>
</gene>
<dbReference type="Pfam" id="PF13177">
    <property type="entry name" value="DNA_pol3_delta2"/>
    <property type="match status" value="1"/>
</dbReference>
<dbReference type="PATRIC" id="fig|1303518.3.peg.1345"/>
<dbReference type="FunCoup" id="S0EXV9">
    <property type="interactions" value="118"/>
</dbReference>
<name>S0EXV9_CHTCT</name>
<keyword evidence="2" id="KW-1185">Reference proteome</keyword>
<dbReference type="PANTHER" id="PTHR11669:SF8">
    <property type="entry name" value="DNA POLYMERASE III SUBUNIT DELTA"/>
    <property type="match status" value="1"/>
</dbReference>
<dbReference type="SUPFAM" id="SSF52540">
    <property type="entry name" value="P-loop containing nucleoside triphosphate hydrolases"/>
    <property type="match status" value="1"/>
</dbReference>
<protein>
    <submittedName>
        <fullName evidence="1">DNA polymerase III, delta prime subunit</fullName>
        <ecNumber evidence="1">2.7.7.7</ecNumber>
    </submittedName>
</protein>
<sequence length="368" mass="40731">MPRFADLVGQEPAINALRKAITQGRFHGTWLMVGSPGVGRGTLARTLAQVVACQTPQRDPLDACGVCVSCRYADAGSHPEILTIRPAGEQIQIWQLWDRNGRPPGALSHTLSFAPVIGRKRVYILEQVERLTEAAANSLLKVLEEPPPYALFILTAPHPSRVLPTIVSRSQVLRLLPLPQTALADYLRQRFALEPAQAYQVAAISEGRIGQGIRLASNPQALREIENVFELIEMIAVAPKGRALRLGEQMRRLAGELKSFFEEEAANSESEEGEPSVQREQAARRQFAALFDLMVIFYRDLFLLSTCGPEAAIVNVHRRSALAHIAQKASPQRWQHAIAAILLARRRLDFNANIPLLTDTLLMQLLAD</sequence>
<dbReference type="GO" id="GO:0003887">
    <property type="term" value="F:DNA-directed DNA polymerase activity"/>
    <property type="evidence" value="ECO:0007669"/>
    <property type="project" value="UniProtKB-EC"/>
</dbReference>